<dbReference type="InterPro" id="IPR036322">
    <property type="entry name" value="WD40_repeat_dom_sf"/>
</dbReference>
<organism evidence="1 2">
    <name type="scientific">Wuchereria bancrofti</name>
    <dbReference type="NCBI Taxonomy" id="6293"/>
    <lineage>
        <taxon>Eukaryota</taxon>
        <taxon>Metazoa</taxon>
        <taxon>Ecdysozoa</taxon>
        <taxon>Nematoda</taxon>
        <taxon>Chromadorea</taxon>
        <taxon>Rhabditida</taxon>
        <taxon>Spirurina</taxon>
        <taxon>Spiruromorpha</taxon>
        <taxon>Filarioidea</taxon>
        <taxon>Onchocercidae</taxon>
        <taxon>Wuchereria</taxon>
    </lineage>
</organism>
<protein>
    <submittedName>
        <fullName evidence="1">Uncharacterized protein</fullName>
    </submittedName>
</protein>
<name>J9ALP2_WUCBA</name>
<proteinExistence type="predicted"/>
<evidence type="ECO:0000313" key="2">
    <source>
        <dbReference type="Proteomes" id="UP000004810"/>
    </source>
</evidence>
<dbReference type="EMBL" id="ADBV01010955">
    <property type="protein sequence ID" value="EJW75175.1"/>
    <property type="molecule type" value="Genomic_DNA"/>
</dbReference>
<dbReference type="SUPFAM" id="SSF50978">
    <property type="entry name" value="WD40 repeat-like"/>
    <property type="match status" value="1"/>
</dbReference>
<comment type="caution">
    <text evidence="1">The sequence shown here is derived from an EMBL/GenBank/DDBJ whole genome shotgun (WGS) entry which is preliminary data.</text>
</comment>
<gene>
    <name evidence="1" type="ORF">WUBG_13916</name>
</gene>
<dbReference type="InterPro" id="IPR015943">
    <property type="entry name" value="WD40/YVTN_repeat-like_dom_sf"/>
</dbReference>
<dbReference type="AlphaFoldDB" id="J9ALP2"/>
<feature type="non-terminal residue" evidence="1">
    <location>
        <position position="1"/>
    </location>
</feature>
<reference evidence="2" key="1">
    <citation type="submission" date="2012-08" db="EMBL/GenBank/DDBJ databases">
        <title>The Genome Sequence of Wuchereria bancrofti.</title>
        <authorList>
            <person name="Nutman T.B."/>
            <person name="Fink D.L."/>
            <person name="Russ C."/>
            <person name="Young S."/>
            <person name="Zeng Q."/>
            <person name="Koehrsen M."/>
            <person name="Alvarado L."/>
            <person name="Berlin A."/>
            <person name="Chapman S.B."/>
            <person name="Chen Z."/>
            <person name="Freedman E."/>
            <person name="Gellesch M."/>
            <person name="Goldberg J."/>
            <person name="Griggs A."/>
            <person name="Gujja S."/>
            <person name="Heilman E.R."/>
            <person name="Heiman D."/>
            <person name="Hepburn T."/>
            <person name="Howarth C."/>
            <person name="Jen D."/>
            <person name="Larson L."/>
            <person name="Lewis B."/>
            <person name="Mehta T."/>
            <person name="Park D."/>
            <person name="Pearson M."/>
            <person name="Roberts A."/>
            <person name="Saif S."/>
            <person name="Shea T."/>
            <person name="Shenoy N."/>
            <person name="Sisk P."/>
            <person name="Stolte C."/>
            <person name="Sykes S."/>
            <person name="Walk T."/>
            <person name="White J."/>
            <person name="Yandava C."/>
            <person name="Haas B."/>
            <person name="Henn M.R."/>
            <person name="Nusbaum C."/>
            <person name="Birren B."/>
        </authorList>
    </citation>
    <scope>NUCLEOTIDE SEQUENCE [LARGE SCALE GENOMIC DNA]</scope>
    <source>
        <strain evidence="2">NA</strain>
    </source>
</reference>
<evidence type="ECO:0000313" key="1">
    <source>
        <dbReference type="EMBL" id="EJW75175.1"/>
    </source>
</evidence>
<dbReference type="Proteomes" id="UP000004810">
    <property type="component" value="Unassembled WGS sequence"/>
</dbReference>
<accession>J9ALP2</accession>
<feature type="non-terminal residue" evidence="1">
    <location>
        <position position="78"/>
    </location>
</feature>
<sequence length="78" mass="8716">ITANGRDDTVIPVHSRKPRCCKFSPFNHQIVLSTGEDHTLCVTSFDEHPRVQHRIPLPSSGWCCCWLSESDVAVGLIN</sequence>
<dbReference type="Gene3D" id="2.130.10.10">
    <property type="entry name" value="YVTN repeat-like/Quinoprotein amine dehydrogenase"/>
    <property type="match status" value="1"/>
</dbReference>